<protein>
    <submittedName>
        <fullName evidence="2">Uncharacterized protein</fullName>
    </submittedName>
</protein>
<evidence type="ECO:0000313" key="3">
    <source>
        <dbReference type="Proteomes" id="UP001604277"/>
    </source>
</evidence>
<dbReference type="AlphaFoldDB" id="A0ABD1VGH4"/>
<dbReference type="Proteomes" id="UP001604277">
    <property type="component" value="Unassembled WGS sequence"/>
</dbReference>
<comment type="caution">
    <text evidence="2">The sequence shown here is derived from an EMBL/GenBank/DDBJ whole genome shotgun (WGS) entry which is preliminary data.</text>
</comment>
<sequence>MSLPNEDQNSQDNVLEKLHQVQKKTKILYTREFLLSLSDLDICKKLPSGFDESILSEFEDALQSLQDRPRNPGSFPLQGFRRNEYGSSPPTRGDSSNYSRGTYGRWESRSSGRSDLDSDSQSDKDSDSGRRYGHQSRRSWQTPEHDGLLGSGSFPRPSGYAAGISAAKVRANENYQLSKKNEPYQPPRPYKAMPHSRRETDSFNDETFGSMEYTSEDRAEEEKRRRDSFESMRKEQQKSLQEKQKLSLEKHKAGNATDLCEFLEGSKEEKGLLGGYNELDVSTATPVLNNESDKSSFSSHASRPPVPPGFTNTLEKSSGTKSLIPPPLEEIGKPVAGERLLYFRANPVQNGNLDGLEKQLSKEITSVDGQTEDKSKRVPFPNKEVNSHSRLGVPNEKVSVEDQCDPTSLSDDHGILNDLEVIELNAKELEDTVVGKSKKNYSSFLENKFGSALTMNDGDTVDPAKHHNGKVHDTWSPKSTQSSKFAQWFFEEEAQPANDISSGRPNDLLSLIVTGDKGRSQASVAKAEHFTHECSYESSELTSELTFDMPSATNHVSEEVFSSNVKEVTSTVLTCEDLEQSILSEYSQKNSNTMPLLKGWSASGTNIEQPREHDDHASQHLLSLLQKGSDPNTMTLIPSADIDFGDKILVSEEHDVGTAVDEPKAEEYTKNIHNSEKTLTLETLFGTAFMKELQSVEAPVSVQRGSNGSARIDALEPHGLSLPIMDNGVFSTVDEIGLQRTSRENNVSSSNHRELTKLAKAGNWLGFDDCQMNSSKHSTEEVSKHGGYNREVEFQLPEEESLISVGDSLNPQLSTLMPTRNSSKNELLSSKAHVDIAENLAAMGAVIKDKRTMVGPESLPFARGPYEQTDPEAPYHNIQVQPSLPQFQPPRMTHGRQLFHPLDSHPAHTSLQKKFMGPESMFNHDVPANSQFPANIVRPSFHHPSAGVAGYDLHAHHSMLHPMQMSGNRPQLLPDFPRGAPVPYSGNQPTGFIQDMNPMQGFPVGSHQPNIGSLGMSVPAPDNSFANPPEALQRLIEMELQANSKRIHPFRATHNQGINGHELDIRFPR</sequence>
<feature type="compositionally biased region" description="Basic and acidic residues" evidence="1">
    <location>
        <begin position="106"/>
        <end position="130"/>
    </location>
</feature>
<gene>
    <name evidence="2" type="ORF">Fot_17825</name>
</gene>
<feature type="compositionally biased region" description="Polar residues" evidence="1">
    <location>
        <begin position="288"/>
        <end position="301"/>
    </location>
</feature>
<evidence type="ECO:0000256" key="1">
    <source>
        <dbReference type="SAM" id="MobiDB-lite"/>
    </source>
</evidence>
<organism evidence="2 3">
    <name type="scientific">Forsythia ovata</name>
    <dbReference type="NCBI Taxonomy" id="205694"/>
    <lineage>
        <taxon>Eukaryota</taxon>
        <taxon>Viridiplantae</taxon>
        <taxon>Streptophyta</taxon>
        <taxon>Embryophyta</taxon>
        <taxon>Tracheophyta</taxon>
        <taxon>Spermatophyta</taxon>
        <taxon>Magnoliopsida</taxon>
        <taxon>eudicotyledons</taxon>
        <taxon>Gunneridae</taxon>
        <taxon>Pentapetalae</taxon>
        <taxon>asterids</taxon>
        <taxon>lamiids</taxon>
        <taxon>Lamiales</taxon>
        <taxon>Oleaceae</taxon>
        <taxon>Forsythieae</taxon>
        <taxon>Forsythia</taxon>
    </lineage>
</organism>
<accession>A0ABD1VGH4</accession>
<feature type="compositionally biased region" description="Polar residues" evidence="1">
    <location>
        <begin position="310"/>
        <end position="321"/>
    </location>
</feature>
<feature type="region of interest" description="Disordered" evidence="1">
    <location>
        <begin position="172"/>
        <end position="249"/>
    </location>
</feature>
<reference evidence="3" key="1">
    <citation type="submission" date="2024-07" db="EMBL/GenBank/DDBJ databases">
        <title>Two chromosome-level genome assemblies of Korean endemic species Abeliophyllum distichum and Forsythia ovata (Oleaceae).</title>
        <authorList>
            <person name="Jang H."/>
        </authorList>
    </citation>
    <scope>NUCLEOTIDE SEQUENCE [LARGE SCALE GENOMIC DNA]</scope>
</reference>
<feature type="compositionally biased region" description="Basic and acidic residues" evidence="1">
    <location>
        <begin position="215"/>
        <end position="249"/>
    </location>
</feature>
<keyword evidence="3" id="KW-1185">Reference proteome</keyword>
<proteinExistence type="predicted"/>
<feature type="region of interest" description="Disordered" evidence="1">
    <location>
        <begin position="64"/>
        <end position="160"/>
    </location>
</feature>
<name>A0ABD1VGH4_9LAMI</name>
<feature type="region of interest" description="Disordered" evidence="1">
    <location>
        <begin position="365"/>
        <end position="389"/>
    </location>
</feature>
<evidence type="ECO:0000313" key="2">
    <source>
        <dbReference type="EMBL" id="KAL2536434.1"/>
    </source>
</evidence>
<dbReference type="EMBL" id="JBFOLJ010000005">
    <property type="protein sequence ID" value="KAL2536434.1"/>
    <property type="molecule type" value="Genomic_DNA"/>
</dbReference>
<dbReference type="PANTHER" id="PTHR34802:SF1">
    <property type="entry name" value="CHORISMATE SYNTHASE"/>
    <property type="match status" value="1"/>
</dbReference>
<feature type="compositionally biased region" description="Polar residues" evidence="1">
    <location>
        <begin position="85"/>
        <end position="100"/>
    </location>
</feature>
<feature type="region of interest" description="Disordered" evidence="1">
    <location>
        <begin position="288"/>
        <end position="328"/>
    </location>
</feature>
<dbReference type="PANTHER" id="PTHR34802">
    <property type="entry name" value="CHORISMATE SYNTHASE"/>
    <property type="match status" value="1"/>
</dbReference>